<sequence>MMRSTTISPTWKSALLRASEILRFKKTTAAQSPAFHNAGSVSYLSNGPLLEMNSIICSEFKETDNEFGDGGAVGIFTEDYVDQDDLYPYVPEKRIPQDATVVTQVRSHLR</sequence>
<evidence type="ECO:0000313" key="7">
    <source>
        <dbReference type="Proteomes" id="UP000429523"/>
    </source>
</evidence>
<dbReference type="EMBL" id="QXGB01002529">
    <property type="protein sequence ID" value="KAE9177111.1"/>
    <property type="molecule type" value="Genomic_DNA"/>
</dbReference>
<evidence type="ECO:0000313" key="11">
    <source>
        <dbReference type="Proteomes" id="UP000440732"/>
    </source>
</evidence>
<protein>
    <submittedName>
        <fullName evidence="2">Uncharacterized protein</fullName>
    </submittedName>
</protein>
<evidence type="ECO:0000313" key="5">
    <source>
        <dbReference type="EMBL" id="KAE9192895.1"/>
    </source>
</evidence>
<dbReference type="EMBL" id="QXGA01003242">
    <property type="protein sequence ID" value="KAE9085682.1"/>
    <property type="molecule type" value="Genomic_DNA"/>
</dbReference>
<keyword evidence="8" id="KW-1185">Reference proteome</keyword>
<dbReference type="Proteomes" id="UP000433483">
    <property type="component" value="Unassembled WGS sequence"/>
</dbReference>
<dbReference type="EMBL" id="QXGE01003202">
    <property type="protein sequence ID" value="KAE9276446.1"/>
    <property type="molecule type" value="Genomic_DNA"/>
</dbReference>
<accession>A0A6A3I4K1</accession>
<dbReference type="Proteomes" id="UP000440367">
    <property type="component" value="Unassembled WGS sequence"/>
</dbReference>
<evidence type="ECO:0000313" key="10">
    <source>
        <dbReference type="Proteomes" id="UP000440367"/>
    </source>
</evidence>
<evidence type="ECO:0000313" key="4">
    <source>
        <dbReference type="EMBL" id="KAE9177111.1"/>
    </source>
</evidence>
<comment type="caution">
    <text evidence="2">The sequence shown here is derived from an EMBL/GenBank/DDBJ whole genome shotgun (WGS) entry which is preliminary data.</text>
</comment>
<dbReference type="OrthoDB" id="167435at2759"/>
<proteinExistence type="predicted"/>
<reference evidence="2 12" key="1">
    <citation type="submission" date="2018-09" db="EMBL/GenBank/DDBJ databases">
        <title>Genomic investigation of the strawberry pathogen Phytophthora fragariae indicates pathogenicity is determined by transcriptional variation in three key races.</title>
        <authorList>
            <person name="Adams T.M."/>
            <person name="Armitage A.D."/>
            <person name="Sobczyk M.K."/>
            <person name="Bates H.J."/>
            <person name="Dunwell J.M."/>
            <person name="Nellist C.F."/>
            <person name="Harrison R.J."/>
        </authorList>
    </citation>
    <scope>NUCLEOTIDE SEQUENCE [LARGE SCALE GENOMIC DNA]</scope>
    <source>
        <strain evidence="6 9">A4</strain>
        <strain evidence="5 10">BC-1</strain>
        <strain evidence="4 8">NOV-27</strain>
        <strain evidence="3 11">NOV-5</strain>
        <strain evidence="1 7">NOV-9</strain>
        <strain evidence="2 12">SCRP245</strain>
    </source>
</reference>
<evidence type="ECO:0000313" key="3">
    <source>
        <dbReference type="EMBL" id="KAE9085682.1"/>
    </source>
</evidence>
<evidence type="ECO:0000313" key="12">
    <source>
        <dbReference type="Proteomes" id="UP000460718"/>
    </source>
</evidence>
<dbReference type="EMBL" id="QXGF01002821">
    <property type="protein sequence ID" value="KAE8923291.1"/>
    <property type="molecule type" value="Genomic_DNA"/>
</dbReference>
<evidence type="ECO:0000313" key="6">
    <source>
        <dbReference type="EMBL" id="KAE9276446.1"/>
    </source>
</evidence>
<evidence type="ECO:0000313" key="9">
    <source>
        <dbReference type="Proteomes" id="UP000437068"/>
    </source>
</evidence>
<name>A0A6A3I4K1_9STRA</name>
<dbReference type="Proteomes" id="UP000440732">
    <property type="component" value="Unassembled WGS sequence"/>
</dbReference>
<evidence type="ECO:0000313" key="2">
    <source>
        <dbReference type="EMBL" id="KAE8977746.1"/>
    </source>
</evidence>
<dbReference type="EMBL" id="QXGD01002148">
    <property type="protein sequence ID" value="KAE9192895.1"/>
    <property type="molecule type" value="Genomic_DNA"/>
</dbReference>
<dbReference type="EMBL" id="QXFW01002525">
    <property type="protein sequence ID" value="KAE8977746.1"/>
    <property type="molecule type" value="Genomic_DNA"/>
</dbReference>
<dbReference type="AlphaFoldDB" id="A0A6A3I4K1"/>
<evidence type="ECO:0000313" key="1">
    <source>
        <dbReference type="EMBL" id="KAE8923291.1"/>
    </source>
</evidence>
<dbReference type="Proteomes" id="UP000437068">
    <property type="component" value="Unassembled WGS sequence"/>
</dbReference>
<dbReference type="Proteomes" id="UP000460718">
    <property type="component" value="Unassembled WGS sequence"/>
</dbReference>
<gene>
    <name evidence="6" type="ORF">PF001_g26123</name>
    <name evidence="5" type="ORF">PF002_g24062</name>
    <name evidence="4" type="ORF">PF005_g24635</name>
    <name evidence="3" type="ORF">PF006_g26197</name>
    <name evidence="1" type="ORF">PF009_g26455</name>
    <name evidence="2" type="ORF">PF011_g23528</name>
</gene>
<evidence type="ECO:0000313" key="8">
    <source>
        <dbReference type="Proteomes" id="UP000433483"/>
    </source>
</evidence>
<dbReference type="Proteomes" id="UP000429523">
    <property type="component" value="Unassembled WGS sequence"/>
</dbReference>
<organism evidence="2 12">
    <name type="scientific">Phytophthora fragariae</name>
    <dbReference type="NCBI Taxonomy" id="53985"/>
    <lineage>
        <taxon>Eukaryota</taxon>
        <taxon>Sar</taxon>
        <taxon>Stramenopiles</taxon>
        <taxon>Oomycota</taxon>
        <taxon>Peronosporomycetes</taxon>
        <taxon>Peronosporales</taxon>
        <taxon>Peronosporaceae</taxon>
        <taxon>Phytophthora</taxon>
    </lineage>
</organism>